<dbReference type="Gene3D" id="3.30.40.10">
    <property type="entry name" value="Zinc/RING finger domain, C3HC4 (zinc finger)"/>
    <property type="match status" value="1"/>
</dbReference>
<dbReference type="SMART" id="SM00184">
    <property type="entry name" value="RING"/>
    <property type="match status" value="1"/>
</dbReference>
<dbReference type="InterPro" id="IPR013083">
    <property type="entry name" value="Znf_RING/FYVE/PHD"/>
</dbReference>
<protein>
    <recommendedName>
        <fullName evidence="4">RING-type domain-containing protein</fullName>
    </recommendedName>
</protein>
<keyword evidence="2" id="KW-0863">Zinc-finger</keyword>
<reference evidence="5" key="1">
    <citation type="submission" date="2019-09" db="EMBL/GenBank/DDBJ databases">
        <authorList>
            <person name="Needham M D."/>
        </authorList>
    </citation>
    <scope>NUCLEOTIDE SEQUENCE</scope>
</reference>
<proteinExistence type="predicted"/>
<feature type="domain" description="RING-type" evidence="4">
    <location>
        <begin position="59"/>
        <end position="98"/>
    </location>
</feature>
<evidence type="ECO:0000256" key="2">
    <source>
        <dbReference type="ARBA" id="ARBA00022771"/>
    </source>
</evidence>
<dbReference type="InterPro" id="IPR017907">
    <property type="entry name" value="Znf_RING_CS"/>
</dbReference>
<dbReference type="PROSITE" id="PS50089">
    <property type="entry name" value="ZF_RING_2"/>
    <property type="match status" value="1"/>
</dbReference>
<dbReference type="SUPFAM" id="SSF57850">
    <property type="entry name" value="RING/U-box"/>
    <property type="match status" value="1"/>
</dbReference>
<dbReference type="Pfam" id="PF13639">
    <property type="entry name" value="zf-RING_2"/>
    <property type="match status" value="1"/>
</dbReference>
<dbReference type="EMBL" id="CABVLZ010000001">
    <property type="protein sequence ID" value="VVU94510.1"/>
    <property type="molecule type" value="Genomic_DNA"/>
</dbReference>
<keyword evidence="3" id="KW-0862">Zinc</keyword>
<organism evidence="5">
    <name type="scientific">seawater metagenome</name>
    <dbReference type="NCBI Taxonomy" id="1561972"/>
    <lineage>
        <taxon>unclassified sequences</taxon>
        <taxon>metagenomes</taxon>
        <taxon>ecological metagenomes</taxon>
    </lineage>
</organism>
<dbReference type="InterPro" id="IPR001841">
    <property type="entry name" value="Znf_RING"/>
</dbReference>
<evidence type="ECO:0000256" key="3">
    <source>
        <dbReference type="ARBA" id="ARBA00022833"/>
    </source>
</evidence>
<evidence type="ECO:0000256" key="1">
    <source>
        <dbReference type="ARBA" id="ARBA00022723"/>
    </source>
</evidence>
<evidence type="ECO:0000259" key="4">
    <source>
        <dbReference type="PROSITE" id="PS50089"/>
    </source>
</evidence>
<evidence type="ECO:0000313" key="5">
    <source>
        <dbReference type="EMBL" id="VVU94510.1"/>
    </source>
</evidence>
<keyword evidence="1" id="KW-0479">Metal-binding</keyword>
<dbReference type="PROSITE" id="PS00518">
    <property type="entry name" value="ZF_RING_1"/>
    <property type="match status" value="1"/>
</dbReference>
<accession>A0A5E8CLV0</accession>
<name>A0A5E8CLV0_9ZZZZ</name>
<dbReference type="GO" id="GO:0008270">
    <property type="term" value="F:zinc ion binding"/>
    <property type="evidence" value="ECO:0007669"/>
    <property type="project" value="UniProtKB-KW"/>
</dbReference>
<gene>
    <name evidence="5" type="ORF">CPAV1605_235</name>
</gene>
<sequence>MSDYISNQSIADYESNIYGSDQTDEILSDSASDNQNDDNNTLLSSVEELNITEIGCPSCPICLRNYNTDDRVINIISDCGHSVCATCIYNIDTCPICREKISDSVINWAVHSEISKKPKRVDINPFYLILIDFKEEIELEYIRNPRHNTTLTNDQTFLLNKIKMRLQGLKIKIEDIITMLDNLMLPSWLNFHLKNSLNKIKNYKKYLETHKIANLEELLPFCP</sequence>
<dbReference type="AlphaFoldDB" id="A0A5E8CLV0"/>